<feature type="signal peptide" evidence="1">
    <location>
        <begin position="1"/>
        <end position="19"/>
    </location>
</feature>
<evidence type="ECO:0000313" key="2">
    <source>
        <dbReference type="EMBL" id="RVU36195.1"/>
    </source>
</evidence>
<dbReference type="AlphaFoldDB" id="A0A437QP00"/>
<dbReference type="OrthoDB" id="112232at2"/>
<evidence type="ECO:0000313" key="3">
    <source>
        <dbReference type="Proteomes" id="UP000287447"/>
    </source>
</evidence>
<sequence length="411" mass="44645">MNRIGVLTLLFLLSACVTAQDAPPVAAVEKAPCPETPGEAWRLHLQAVIDPSLGDASHFRDCAARTGHVDAMTSLGTQLTQWPRKPGDFERGMRFLQNAAIAGDPTAQRMLALKYGTGAYGNAQTQRNAYLALFWKGVVTRDRAGQDAPPKISAMLGRYRELLSERSREGLVREIAAWRPGRPEPQHYTFDILMTNVVAGSGRNTVWSERGMADAVLDYGLAEGLPDAGLLALFRGQAGDVDRVPQDVLDSLVANGSFLALTLKLRNVTAQEGREEEELVLIVQLLSRLGLDLRYLQPQHDQLLSQFSETGDIVPLMNAIAAGSQPERQILATIAAMNACSAETTGVCDRILTRVKPLISPVALSFLDFIRAMENCTAPSEKLRCLLDNGGMTALRDIIVNDTIDLGGRSV</sequence>
<protein>
    <submittedName>
        <fullName evidence="2">Sel1 repeat family protein</fullName>
    </submittedName>
</protein>
<proteinExistence type="predicted"/>
<dbReference type="InterPro" id="IPR011990">
    <property type="entry name" value="TPR-like_helical_dom_sf"/>
</dbReference>
<gene>
    <name evidence="2" type="ORF">EOI86_13300</name>
</gene>
<reference evidence="3" key="1">
    <citation type="submission" date="2019-01" db="EMBL/GenBank/DDBJ databases">
        <title>Gri0909 isolated from a small marine red alga.</title>
        <authorList>
            <person name="Kim J."/>
            <person name="Jeong S.E."/>
            <person name="Jeon C.O."/>
        </authorList>
    </citation>
    <scope>NUCLEOTIDE SEQUENCE [LARGE SCALE GENOMIC DNA]</scope>
    <source>
        <strain evidence="3">Gri0909</strain>
    </source>
</reference>
<keyword evidence="3" id="KW-1185">Reference proteome</keyword>
<comment type="caution">
    <text evidence="2">The sequence shown here is derived from an EMBL/GenBank/DDBJ whole genome shotgun (WGS) entry which is preliminary data.</text>
</comment>
<dbReference type="SUPFAM" id="SSF81901">
    <property type="entry name" value="HCP-like"/>
    <property type="match status" value="1"/>
</dbReference>
<dbReference type="PROSITE" id="PS51257">
    <property type="entry name" value="PROKAR_LIPOPROTEIN"/>
    <property type="match status" value="1"/>
</dbReference>
<name>A0A437QP00_9PROT</name>
<organism evidence="2 3">
    <name type="scientific">Hwanghaeella grinnelliae</name>
    <dbReference type="NCBI Taxonomy" id="2500179"/>
    <lineage>
        <taxon>Bacteria</taxon>
        <taxon>Pseudomonadati</taxon>
        <taxon>Pseudomonadota</taxon>
        <taxon>Alphaproteobacteria</taxon>
        <taxon>Rhodospirillales</taxon>
        <taxon>Rhodospirillaceae</taxon>
        <taxon>Hwanghaeella</taxon>
    </lineage>
</organism>
<dbReference type="Proteomes" id="UP000287447">
    <property type="component" value="Unassembled WGS sequence"/>
</dbReference>
<dbReference type="RefSeq" id="WP_127765671.1">
    <property type="nucleotide sequence ID" value="NZ_SADE01000002.1"/>
</dbReference>
<evidence type="ECO:0000256" key="1">
    <source>
        <dbReference type="SAM" id="SignalP"/>
    </source>
</evidence>
<keyword evidence="1" id="KW-0732">Signal</keyword>
<feature type="chain" id="PRO_5019497161" evidence="1">
    <location>
        <begin position="20"/>
        <end position="411"/>
    </location>
</feature>
<accession>A0A437QP00</accession>
<dbReference type="EMBL" id="SADE01000002">
    <property type="protein sequence ID" value="RVU36195.1"/>
    <property type="molecule type" value="Genomic_DNA"/>
</dbReference>
<dbReference type="Gene3D" id="1.25.40.10">
    <property type="entry name" value="Tetratricopeptide repeat domain"/>
    <property type="match status" value="1"/>
</dbReference>